<protein>
    <submittedName>
        <fullName evidence="1">DUF2550 family protein</fullName>
    </submittedName>
</protein>
<dbReference type="Pfam" id="PF10739">
    <property type="entry name" value="DUF2550"/>
    <property type="match status" value="1"/>
</dbReference>
<proteinExistence type="predicted"/>
<sequence>MVAWILWLIGLLLLTAAAAILFLLVRVRMIGRIVGTFECWVRPDNSSGWVYGMARFGSREFQWFRLVGFYVGPQFRMPRVGMTVSNPIARSDGNMVEVIVESAGRRMHIATRTHWYNGIVSWVESGPPMSRLDL</sequence>
<name>A0ABU3IAK8_9ACTO</name>
<reference evidence="1 2" key="1">
    <citation type="submission" date="2023-06" db="EMBL/GenBank/DDBJ databases">
        <title>Draft genome sequence of Gleimia hominis type strain CCUG 57540T.</title>
        <authorList>
            <person name="Salva-Serra F."/>
            <person name="Cardew S."/>
            <person name="Jensie Markopoulos S."/>
            <person name="Ohlen M."/>
            <person name="Inganas E."/>
            <person name="Svensson-Stadler L."/>
            <person name="Moore E.R.B."/>
        </authorList>
    </citation>
    <scope>NUCLEOTIDE SEQUENCE [LARGE SCALE GENOMIC DNA]</scope>
    <source>
        <strain evidence="1 2">CCUG 57540</strain>
    </source>
</reference>
<evidence type="ECO:0000313" key="2">
    <source>
        <dbReference type="Proteomes" id="UP001247542"/>
    </source>
</evidence>
<comment type="caution">
    <text evidence="1">The sequence shown here is derived from an EMBL/GenBank/DDBJ whole genome shotgun (WGS) entry which is preliminary data.</text>
</comment>
<gene>
    <name evidence="1" type="ORF">QS713_04925</name>
</gene>
<evidence type="ECO:0000313" key="1">
    <source>
        <dbReference type="EMBL" id="MDT3767409.1"/>
    </source>
</evidence>
<keyword evidence="2" id="KW-1185">Reference proteome</keyword>
<dbReference type="Proteomes" id="UP001247542">
    <property type="component" value="Unassembled WGS sequence"/>
</dbReference>
<dbReference type="EMBL" id="JASXSX010000001">
    <property type="protein sequence ID" value="MDT3767409.1"/>
    <property type="molecule type" value="Genomic_DNA"/>
</dbReference>
<dbReference type="InterPro" id="IPR019675">
    <property type="entry name" value="DUF2550"/>
</dbReference>
<dbReference type="RefSeq" id="WP_313272939.1">
    <property type="nucleotide sequence ID" value="NZ_JASXSX010000001.1"/>
</dbReference>
<organism evidence="1 2">
    <name type="scientific">Gleimia hominis</name>
    <dbReference type="NCBI Taxonomy" id="595468"/>
    <lineage>
        <taxon>Bacteria</taxon>
        <taxon>Bacillati</taxon>
        <taxon>Actinomycetota</taxon>
        <taxon>Actinomycetes</taxon>
        <taxon>Actinomycetales</taxon>
        <taxon>Actinomycetaceae</taxon>
        <taxon>Gleimia</taxon>
    </lineage>
</organism>
<accession>A0ABU3IAK8</accession>